<organism evidence="1 2">
    <name type="scientific">Alkalicoccus luteus</name>
    <dbReference type="NCBI Taxonomy" id="1237094"/>
    <lineage>
        <taxon>Bacteria</taxon>
        <taxon>Bacillati</taxon>
        <taxon>Bacillota</taxon>
        <taxon>Bacilli</taxon>
        <taxon>Bacillales</taxon>
        <taxon>Bacillaceae</taxon>
        <taxon>Alkalicoccus</taxon>
    </lineage>
</organism>
<gene>
    <name evidence="1" type="ORF">HCN83_00830</name>
</gene>
<evidence type="ECO:0000313" key="2">
    <source>
        <dbReference type="Proteomes" id="UP000752012"/>
    </source>
</evidence>
<proteinExistence type="predicted"/>
<sequence>MLSARQEFARRRWLESVPEPLRSVYEYVYQRELQLADAADSESDLLEAARRNPPVLEASEVFNLDPMHVYTLIQKLDAEYIETAPSIEEAVQVIDYTDVYKKSDDARERYLLIRTQR</sequence>
<dbReference type="RefSeq" id="WP_168004409.1">
    <property type="nucleotide sequence ID" value="NZ_JAATHJ010000001.1"/>
</dbReference>
<keyword evidence="2" id="KW-1185">Reference proteome</keyword>
<dbReference type="EMBL" id="JAATHJ010000001">
    <property type="protein sequence ID" value="NJP36131.1"/>
    <property type="molecule type" value="Genomic_DNA"/>
</dbReference>
<comment type="caution">
    <text evidence="1">The sequence shown here is derived from an EMBL/GenBank/DDBJ whole genome shotgun (WGS) entry which is preliminary data.</text>
</comment>
<accession>A0A969PKZ7</accession>
<dbReference type="Proteomes" id="UP000752012">
    <property type="component" value="Unassembled WGS sequence"/>
</dbReference>
<name>A0A969PKZ7_9BACI</name>
<dbReference type="AlphaFoldDB" id="A0A969PKZ7"/>
<reference evidence="1 2" key="1">
    <citation type="submission" date="2020-03" db="EMBL/GenBank/DDBJ databases">
        <title>Assessment of the enzymatic potential of alkaline-tolerant lipase obtained from Bacillus luteus H11 (technogenic soil) for the bioremediation of saline soils contaminated with petroleum substances.</title>
        <authorList>
            <person name="Kalwasinska A."/>
        </authorList>
    </citation>
    <scope>NUCLEOTIDE SEQUENCE [LARGE SCALE GENOMIC DNA]</scope>
    <source>
        <strain evidence="1 2">H11</strain>
    </source>
</reference>
<evidence type="ECO:0000313" key="1">
    <source>
        <dbReference type="EMBL" id="NJP36131.1"/>
    </source>
</evidence>
<protein>
    <submittedName>
        <fullName evidence="1">Uncharacterized protein</fullName>
    </submittedName>
</protein>